<organism evidence="1 2">
    <name type="scientific">Nostoc sphaeroides CCNUC1</name>
    <dbReference type="NCBI Taxonomy" id="2653204"/>
    <lineage>
        <taxon>Bacteria</taxon>
        <taxon>Bacillati</taxon>
        <taxon>Cyanobacteriota</taxon>
        <taxon>Cyanophyceae</taxon>
        <taxon>Nostocales</taxon>
        <taxon>Nostocaceae</taxon>
        <taxon>Nostoc</taxon>
    </lineage>
</organism>
<dbReference type="AlphaFoldDB" id="A0A5P8W2N1"/>
<reference evidence="1 2" key="1">
    <citation type="submission" date="2019-10" db="EMBL/GenBank/DDBJ databases">
        <title>Genomic and transcriptomic insights into the perfect genentic adaptation of a filamentous nitrogen-fixing cyanobacterium to rice fields.</title>
        <authorList>
            <person name="Chen Z."/>
        </authorList>
    </citation>
    <scope>NUCLEOTIDE SEQUENCE [LARGE SCALE GENOMIC DNA]</scope>
    <source>
        <strain evidence="1">CCNUC1</strain>
    </source>
</reference>
<dbReference type="KEGG" id="nsh:GXM_04434"/>
<sequence length="42" mass="5114">MIQIISQPKKERCHRINEIKFMTSDLEVYLTYKLLYQLSPQN</sequence>
<dbReference type="EMBL" id="CP045226">
    <property type="protein sequence ID" value="QFS46953.1"/>
    <property type="molecule type" value="Genomic_DNA"/>
</dbReference>
<accession>A0A5P8W2N1</accession>
<keyword evidence="2" id="KW-1185">Reference proteome</keyword>
<protein>
    <submittedName>
        <fullName evidence="1">Uncharacterized protein</fullName>
    </submittedName>
</protein>
<evidence type="ECO:0000313" key="2">
    <source>
        <dbReference type="Proteomes" id="UP000326678"/>
    </source>
</evidence>
<proteinExistence type="predicted"/>
<name>A0A5P8W2N1_9NOSO</name>
<gene>
    <name evidence="1" type="ORF">GXM_04434</name>
</gene>
<evidence type="ECO:0000313" key="1">
    <source>
        <dbReference type="EMBL" id="QFS46953.1"/>
    </source>
</evidence>
<dbReference type="Proteomes" id="UP000326678">
    <property type="component" value="Chromosome Gxm1"/>
</dbReference>